<dbReference type="InterPro" id="IPR004089">
    <property type="entry name" value="MCPsignal_dom"/>
</dbReference>
<dbReference type="PROSITE" id="PS50111">
    <property type="entry name" value="CHEMOTAXIS_TRANSDUC_2"/>
    <property type="match status" value="1"/>
</dbReference>
<keyword evidence="1" id="KW-0145">Chemotaxis</keyword>
<keyword evidence="4" id="KW-1133">Transmembrane helix</keyword>
<proteinExistence type="inferred from homology"/>
<evidence type="ECO:0000313" key="6">
    <source>
        <dbReference type="EMBL" id="SHI22242.1"/>
    </source>
</evidence>
<gene>
    <name evidence="6" type="ORF">SAMN02745823_03572</name>
</gene>
<evidence type="ECO:0000259" key="5">
    <source>
        <dbReference type="PROSITE" id="PS50111"/>
    </source>
</evidence>
<evidence type="ECO:0000313" key="7">
    <source>
        <dbReference type="Proteomes" id="UP000183995"/>
    </source>
</evidence>
<comment type="similarity">
    <text evidence="2">Belongs to the methyl-accepting chemotaxis (MCP) protein family.</text>
</comment>
<sequence>MTMLNKISPYRKARLGTKILICNLISMVFLAAAAVLGILTIQNTASGGSSTVTLIIIAALAVVGILLGIYFSRFLGKYLRRPIEGMTVGLNKMTEGDLTYFDSDMVIDPNTHDEMMLHGYTFIKLLNATREKVADTKQMAAGDLTTQVHIQCQKDLLGNALQELVDNTHRIVSAISVTAEQVASGANMVSDSSFALSQGATAQASSVQQLTASLVEVSSKTSLSAQNAEKADELAQNAKKNAEIGNTQMKDMLGAMDEINISSSNISKIIKVIDDIAFQTNILALNAAVEAARAGQHGKGFAVVAEEVRNLAAKSANAAKETTELIEGSIRKVEAGTKIAGSTADALNQIVSQIESAANLVQSISVSSKEQAAAIEQINNGISLVSQVVQTNAATAQESAAASEQLSGQAAQLKEAVSAFTIKAAFKTPALKAGGKPVVKRLAGAPAKVGIDMNEGNFGKY</sequence>
<evidence type="ECO:0000256" key="4">
    <source>
        <dbReference type="SAM" id="Phobius"/>
    </source>
</evidence>
<dbReference type="InterPro" id="IPR051310">
    <property type="entry name" value="MCP_chemotaxis"/>
</dbReference>
<feature type="domain" description="Methyl-accepting transducer" evidence="5">
    <location>
        <begin position="178"/>
        <end position="407"/>
    </location>
</feature>
<dbReference type="EMBL" id="FQXV01000017">
    <property type="protein sequence ID" value="SHI22242.1"/>
    <property type="molecule type" value="Genomic_DNA"/>
</dbReference>
<dbReference type="AlphaFoldDB" id="A0A1M5ZDH6"/>
<keyword evidence="7" id="KW-1185">Reference proteome</keyword>
<dbReference type="PANTHER" id="PTHR43531:SF11">
    <property type="entry name" value="METHYL-ACCEPTING CHEMOTAXIS PROTEIN 3"/>
    <property type="match status" value="1"/>
</dbReference>
<dbReference type="GO" id="GO:0006935">
    <property type="term" value="P:chemotaxis"/>
    <property type="evidence" value="ECO:0007669"/>
    <property type="project" value="UniProtKB-KW"/>
</dbReference>
<feature type="transmembrane region" description="Helical" evidence="4">
    <location>
        <begin position="20"/>
        <end position="39"/>
    </location>
</feature>
<dbReference type="Proteomes" id="UP000183995">
    <property type="component" value="Unassembled WGS sequence"/>
</dbReference>
<dbReference type="SMART" id="SM00283">
    <property type="entry name" value="MA"/>
    <property type="match status" value="1"/>
</dbReference>
<reference evidence="6 7" key="1">
    <citation type="submission" date="2016-11" db="EMBL/GenBank/DDBJ databases">
        <authorList>
            <person name="Jaros S."/>
            <person name="Januszkiewicz K."/>
            <person name="Wedrychowicz H."/>
        </authorList>
    </citation>
    <scope>NUCLEOTIDE SEQUENCE [LARGE SCALE GENOMIC DNA]</scope>
    <source>
        <strain evidence="6 7">DSM 10068</strain>
    </source>
</reference>
<evidence type="ECO:0000256" key="3">
    <source>
        <dbReference type="PROSITE-ProRule" id="PRU00284"/>
    </source>
</evidence>
<dbReference type="Pfam" id="PF00015">
    <property type="entry name" value="MCPsignal"/>
    <property type="match status" value="1"/>
</dbReference>
<keyword evidence="3" id="KW-0807">Transducer</keyword>
<dbReference type="SUPFAM" id="SSF58104">
    <property type="entry name" value="Methyl-accepting chemotaxis protein (MCP) signaling domain"/>
    <property type="match status" value="1"/>
</dbReference>
<dbReference type="Gene3D" id="1.10.287.950">
    <property type="entry name" value="Methyl-accepting chemotaxis protein"/>
    <property type="match status" value="1"/>
</dbReference>
<keyword evidence="4" id="KW-0812">Transmembrane</keyword>
<evidence type="ECO:0000256" key="1">
    <source>
        <dbReference type="ARBA" id="ARBA00022500"/>
    </source>
</evidence>
<dbReference type="GO" id="GO:0007165">
    <property type="term" value="P:signal transduction"/>
    <property type="evidence" value="ECO:0007669"/>
    <property type="project" value="UniProtKB-KW"/>
</dbReference>
<evidence type="ECO:0000256" key="2">
    <source>
        <dbReference type="ARBA" id="ARBA00029447"/>
    </source>
</evidence>
<dbReference type="InterPro" id="IPR004090">
    <property type="entry name" value="Chemotax_Me-accpt_rcpt"/>
</dbReference>
<dbReference type="STRING" id="1123282.SAMN02745823_03572"/>
<keyword evidence="4" id="KW-0472">Membrane</keyword>
<dbReference type="PRINTS" id="PR00260">
    <property type="entry name" value="CHEMTRNSDUCR"/>
</dbReference>
<dbReference type="GO" id="GO:0005886">
    <property type="term" value="C:plasma membrane"/>
    <property type="evidence" value="ECO:0007669"/>
    <property type="project" value="TreeGrafter"/>
</dbReference>
<accession>A0A1M5ZDH6</accession>
<protein>
    <submittedName>
        <fullName evidence="6">Methyl-accepting chemotaxis protein</fullName>
    </submittedName>
</protein>
<organism evidence="6 7">
    <name type="scientific">Sporobacter termitidis DSM 10068</name>
    <dbReference type="NCBI Taxonomy" id="1123282"/>
    <lineage>
        <taxon>Bacteria</taxon>
        <taxon>Bacillati</taxon>
        <taxon>Bacillota</taxon>
        <taxon>Clostridia</taxon>
        <taxon>Eubacteriales</taxon>
        <taxon>Oscillospiraceae</taxon>
        <taxon>Sporobacter</taxon>
    </lineage>
</organism>
<feature type="transmembrane region" description="Helical" evidence="4">
    <location>
        <begin position="51"/>
        <end position="71"/>
    </location>
</feature>
<name>A0A1M5ZDH6_9FIRM</name>
<dbReference type="PANTHER" id="PTHR43531">
    <property type="entry name" value="PROTEIN ICFG"/>
    <property type="match status" value="1"/>
</dbReference>
<dbReference type="GO" id="GO:0004888">
    <property type="term" value="F:transmembrane signaling receptor activity"/>
    <property type="evidence" value="ECO:0007669"/>
    <property type="project" value="InterPro"/>
</dbReference>